<evidence type="ECO:0000313" key="2">
    <source>
        <dbReference type="EMBL" id="RKO98281.1"/>
    </source>
</evidence>
<sequence>MALNGAPLGPTGQPVLSPGEKLFDRQLGVAFLFRSRDARDGYPGRGQTLECRQGSLYMTSRRLIYVPHATAAAGAPFRSLSVPIQHYTHVELKQPLLFAARIEGQLAPVVNGGIAQEGTAVFTFHSGGAPSVYAIYHEMLARLAGDDGDGGDRDGGDETLPAYEDATAASATVAGHGARDGRQAEPSPGMGRMVPVSSGIVDAPSVTLLAPVPCSSPPMSPAAAASASQRLAAGAPASILASTTPAAATGPTLHHHPGSTPNPPAFIEVDDARPPEGADLFGEQPPDYV</sequence>
<dbReference type="GO" id="GO:0003713">
    <property type="term" value="F:transcription coactivator activity"/>
    <property type="evidence" value="ECO:0007669"/>
    <property type="project" value="InterPro"/>
</dbReference>
<feature type="region of interest" description="Disordered" evidence="1">
    <location>
        <begin position="247"/>
        <end position="289"/>
    </location>
</feature>
<proteinExistence type="predicted"/>
<name>A0A4P9WXS6_9FUNG</name>
<protein>
    <recommendedName>
        <fullName evidence="4">GRAM domain-containing protein</fullName>
    </recommendedName>
</protein>
<organism evidence="2 3">
    <name type="scientific">Caulochytrium protostelioides</name>
    <dbReference type="NCBI Taxonomy" id="1555241"/>
    <lineage>
        <taxon>Eukaryota</taxon>
        <taxon>Fungi</taxon>
        <taxon>Fungi incertae sedis</taxon>
        <taxon>Chytridiomycota</taxon>
        <taxon>Chytridiomycota incertae sedis</taxon>
        <taxon>Chytridiomycetes</taxon>
        <taxon>Caulochytriales</taxon>
        <taxon>Caulochytriaceae</taxon>
        <taxon>Caulochytrium</taxon>
    </lineage>
</organism>
<dbReference type="SUPFAM" id="SSF50729">
    <property type="entry name" value="PH domain-like"/>
    <property type="match status" value="1"/>
</dbReference>
<reference evidence="3" key="1">
    <citation type="journal article" date="2018" name="Nat. Microbiol.">
        <title>Leveraging single-cell genomics to expand the fungal tree of life.</title>
        <authorList>
            <person name="Ahrendt S.R."/>
            <person name="Quandt C.A."/>
            <person name="Ciobanu D."/>
            <person name="Clum A."/>
            <person name="Salamov A."/>
            <person name="Andreopoulos B."/>
            <person name="Cheng J.F."/>
            <person name="Woyke T."/>
            <person name="Pelin A."/>
            <person name="Henrissat B."/>
            <person name="Reynolds N.K."/>
            <person name="Benny G.L."/>
            <person name="Smith M.E."/>
            <person name="James T.Y."/>
            <person name="Grigoriev I.V."/>
        </authorList>
    </citation>
    <scope>NUCLEOTIDE SEQUENCE [LARGE SCALE GENOMIC DNA]</scope>
    <source>
        <strain evidence="3">ATCC 52028</strain>
    </source>
</reference>
<evidence type="ECO:0000313" key="3">
    <source>
        <dbReference type="Proteomes" id="UP000274922"/>
    </source>
</evidence>
<dbReference type="AlphaFoldDB" id="A0A4P9WXS6"/>
<dbReference type="PANTHER" id="PTHR31606:SF1">
    <property type="entry name" value="WW DOMAIN BINDING PROTEIN 2, ISOFORM E"/>
    <property type="match status" value="1"/>
</dbReference>
<dbReference type="STRING" id="1555241.A0A4P9WXS6"/>
<keyword evidence="3" id="KW-1185">Reference proteome</keyword>
<dbReference type="InterPro" id="IPR044852">
    <property type="entry name" value="WBP2-like"/>
</dbReference>
<feature type="region of interest" description="Disordered" evidence="1">
    <location>
        <begin position="171"/>
        <end position="191"/>
    </location>
</feature>
<evidence type="ECO:0008006" key="4">
    <source>
        <dbReference type="Google" id="ProtNLM"/>
    </source>
</evidence>
<dbReference type="GO" id="GO:0031490">
    <property type="term" value="F:chromatin DNA binding"/>
    <property type="evidence" value="ECO:0007669"/>
    <property type="project" value="TreeGrafter"/>
</dbReference>
<dbReference type="Proteomes" id="UP000274922">
    <property type="component" value="Unassembled WGS sequence"/>
</dbReference>
<evidence type="ECO:0000256" key="1">
    <source>
        <dbReference type="SAM" id="MobiDB-lite"/>
    </source>
</evidence>
<dbReference type="GO" id="GO:0005634">
    <property type="term" value="C:nucleus"/>
    <property type="evidence" value="ECO:0007669"/>
    <property type="project" value="TreeGrafter"/>
</dbReference>
<accession>A0A4P9WXS6</accession>
<dbReference type="EMBL" id="ML014519">
    <property type="protein sequence ID" value="RKO98281.1"/>
    <property type="molecule type" value="Genomic_DNA"/>
</dbReference>
<gene>
    <name evidence="2" type="ORF">CXG81DRAFT_28877</name>
</gene>
<dbReference type="OrthoDB" id="1259151at2759"/>
<dbReference type="PANTHER" id="PTHR31606">
    <property type="entry name" value="WW DOMAIN BINDING PROTEIN 2, ISOFORM E"/>
    <property type="match status" value="1"/>
</dbReference>